<dbReference type="GO" id="GO:0052699">
    <property type="term" value="P:ergothioneine biosynthetic process"/>
    <property type="evidence" value="ECO:0007669"/>
    <property type="project" value="UniProtKB-UniRule"/>
</dbReference>
<dbReference type="Gene3D" id="3.60.20.10">
    <property type="entry name" value="Glutamine Phosphoribosylpyrophosphate, subunit 1, domain 1"/>
    <property type="match status" value="1"/>
</dbReference>
<comment type="catalytic activity">
    <reaction evidence="2">
        <text>gamma-L-glutamyl-hercynylcysteine S-oxide + H2O = S-(hercyn-2-yl)-L-cysteine S-oxide + L-glutamate</text>
        <dbReference type="Rhea" id="RHEA:42684"/>
        <dbReference type="ChEBI" id="CHEBI:15377"/>
        <dbReference type="ChEBI" id="CHEBI:29985"/>
        <dbReference type="ChEBI" id="CHEBI:82703"/>
        <dbReference type="ChEBI" id="CHEBI:82706"/>
        <dbReference type="EC" id="3.5.1.118"/>
    </reaction>
</comment>
<organism evidence="4 5">
    <name type="scientific">Speluncibacter jeojiensis</name>
    <dbReference type="NCBI Taxonomy" id="2710754"/>
    <lineage>
        <taxon>Bacteria</taxon>
        <taxon>Bacillati</taxon>
        <taxon>Actinomycetota</taxon>
        <taxon>Actinomycetes</taxon>
        <taxon>Mycobacteriales</taxon>
        <taxon>Speluncibacteraceae</taxon>
        <taxon>Speluncibacter</taxon>
    </lineage>
</organism>
<sequence>MCRHLGYLGPARPVSELLTAGENSLYRQSWAPRDMRGGGTVNADGYGVAWWGREDRLVRHRSATPIWSDPAVEGVLSAATSGAVVAAVRSATVGMPISEAACAPFVDEWWAFSHNGRVPGWPESLVPLASQLDVIDLMTMETPTDSAVLWAAVRARLRVMDPEVAVASVVREVAGAVPGARLNLLLGDGRVLVASAWDHALAVRSTPDAVYVSSEPFDDEPGWEQVPDRHLVVARIGEVTVTEI</sequence>
<dbReference type="PROSITE" id="PS51278">
    <property type="entry name" value="GATASE_TYPE_2"/>
    <property type="match status" value="1"/>
</dbReference>
<dbReference type="InterPro" id="IPR017932">
    <property type="entry name" value="GATase_2_dom"/>
</dbReference>
<dbReference type="SUPFAM" id="SSF56235">
    <property type="entry name" value="N-terminal nucleophile aminohydrolases (Ntn hydrolases)"/>
    <property type="match status" value="1"/>
</dbReference>
<dbReference type="PANTHER" id="PTHR43187:SF2">
    <property type="entry name" value="GAMMA-GLUTAMYL-HERCYNYLCYSTEINE SULFOXIDE HYDROLASE"/>
    <property type="match status" value="1"/>
</dbReference>
<dbReference type="InterPro" id="IPR032889">
    <property type="entry name" value="EgtC_Actinobacteria"/>
</dbReference>
<protein>
    <recommendedName>
        <fullName evidence="2">Gamma-glutamyl-hercynylcysteine sulfoxide hydrolase</fullName>
        <ecNumber evidence="2">3.5.1.118</ecNumber>
    </recommendedName>
    <alternativeName>
        <fullName evidence="2">Gamma-glutamyl hercynylcysteine S-oxide hydrolase</fullName>
    </alternativeName>
</protein>
<keyword evidence="1 2" id="KW-0315">Glutamine amidotransferase</keyword>
<feature type="domain" description="Glutamine amidotransferase type-2" evidence="3">
    <location>
        <begin position="2"/>
        <end position="244"/>
    </location>
</feature>
<gene>
    <name evidence="2 4" type="primary">egtC</name>
    <name evidence="4" type="ORF">NVS88_09370</name>
</gene>
<dbReference type="NCBIfam" id="TIGR03442">
    <property type="entry name" value="ergothioneine biosynthesis protein EgtC"/>
    <property type="match status" value="1"/>
</dbReference>
<dbReference type="EMBL" id="JANRHA010000005">
    <property type="protein sequence ID" value="MDG3014765.1"/>
    <property type="molecule type" value="Genomic_DNA"/>
</dbReference>
<comment type="caution">
    <text evidence="4">The sequence shown here is derived from an EMBL/GenBank/DDBJ whole genome shotgun (WGS) entry which is preliminary data.</text>
</comment>
<evidence type="ECO:0000313" key="4">
    <source>
        <dbReference type="EMBL" id="MDG3014765.1"/>
    </source>
</evidence>
<evidence type="ECO:0000313" key="5">
    <source>
        <dbReference type="Proteomes" id="UP001152755"/>
    </source>
</evidence>
<dbReference type="AlphaFoldDB" id="A0A9X4RDF5"/>
<dbReference type="EC" id="3.5.1.118" evidence="2"/>
<dbReference type="GO" id="GO:0016811">
    <property type="term" value="F:hydrolase activity, acting on carbon-nitrogen (but not peptide) bonds, in linear amides"/>
    <property type="evidence" value="ECO:0007669"/>
    <property type="project" value="UniProtKB-UniRule"/>
</dbReference>
<keyword evidence="5" id="KW-1185">Reference proteome</keyword>
<dbReference type="PANTHER" id="PTHR43187">
    <property type="entry name" value="GLUTAMINE AMIDOTRANSFERASE DUG3-RELATED"/>
    <property type="match status" value="1"/>
</dbReference>
<comment type="pathway">
    <text evidence="2">Amino-acid biosynthesis; ergothioneine biosynthesis.</text>
</comment>
<evidence type="ECO:0000256" key="2">
    <source>
        <dbReference type="HAMAP-Rule" id="MF_02036"/>
    </source>
</evidence>
<comment type="function">
    <text evidence="2">Catalyzes the hydrolysis of the gamma-glutamyl amide bond of hercynyl-gamma-L-glutamyl-L-cysteine sulfoxide to produce hercynylcysteine sulfoxide, a step in the biosynthesis pathway of ergothioneine.</text>
</comment>
<reference evidence="4" key="1">
    <citation type="submission" date="2022-08" db="EMBL/GenBank/DDBJ databases">
        <title>Genome analysis of Corynebacteriales strain.</title>
        <authorList>
            <person name="Lee S.D."/>
        </authorList>
    </citation>
    <scope>NUCLEOTIDE SEQUENCE</scope>
    <source>
        <strain evidence="4">D3-21</strain>
    </source>
</reference>
<dbReference type="HAMAP" id="MF_02036">
    <property type="entry name" value="EgtC"/>
    <property type="match status" value="1"/>
</dbReference>
<keyword evidence="2" id="KW-0378">Hydrolase</keyword>
<dbReference type="InterPro" id="IPR029055">
    <property type="entry name" value="Ntn_hydrolases_N"/>
</dbReference>
<dbReference type="InterPro" id="IPR017808">
    <property type="entry name" value="EgtC"/>
</dbReference>
<dbReference type="Proteomes" id="UP001152755">
    <property type="component" value="Unassembled WGS sequence"/>
</dbReference>
<dbReference type="RefSeq" id="WP_332519760.1">
    <property type="nucleotide sequence ID" value="NZ_JANRHA010000005.1"/>
</dbReference>
<name>A0A9X4RDF5_9ACTN</name>
<accession>A0A9X4RDF5</accession>
<proteinExistence type="inferred from homology"/>
<evidence type="ECO:0000259" key="3">
    <source>
        <dbReference type="PROSITE" id="PS51278"/>
    </source>
</evidence>
<dbReference type="CDD" id="cd01908">
    <property type="entry name" value="YafJ"/>
    <property type="match status" value="1"/>
</dbReference>
<dbReference type="Pfam" id="PF13230">
    <property type="entry name" value="GATase_4"/>
    <property type="match status" value="1"/>
</dbReference>
<evidence type="ECO:0000256" key="1">
    <source>
        <dbReference type="ARBA" id="ARBA00022962"/>
    </source>
</evidence>
<dbReference type="InterPro" id="IPR026869">
    <property type="entry name" value="EgtC-like"/>
</dbReference>
<dbReference type="InterPro" id="IPR052373">
    <property type="entry name" value="Gamma-glu_amide_hydrolase"/>
</dbReference>